<comment type="subcellular location">
    <subcellularLocation>
        <location evidence="7">Cytoplasm</location>
    </subcellularLocation>
</comment>
<feature type="compositionally biased region" description="Acidic residues" evidence="8">
    <location>
        <begin position="452"/>
        <end position="466"/>
    </location>
</feature>
<dbReference type="PANTHER" id="PTHR10762:SF2">
    <property type="entry name" value="2-(3-AMINO-3-CARBOXYPROPYL)HISTIDINE SYNTHASE SUBUNIT 2"/>
    <property type="match status" value="1"/>
</dbReference>
<sequence>MAEELSAAPVLSTPDTHILEETLPEAAQRPPEALSDEQIKTRYEINRTVNEIKQRRWKRVALQFPDQMLAHSARVYQLLARGLQEQAKTPAGTDTNGTGGGSPNSGDPDLSGLSIEDTKPVMLTILGDTSYGSCCVDEIAAEHVNADAVVHYGRACLSPTSRLPVLHIYTTLGLETTHVVKSFQTAFPDLGGKVVLTADVPYAAHVLPLVEMLQNVGYSNLFAASIVHDPSSSIPNRTVPPSVTEDPSSLSEWHLFHISDPPTSLLLTLQSRMASLRVYSTDAAHHPSSSAVSSSSLETSTAQLLRRRYALVTSLTTVPVWGILINTLSVKNYLSILVHIQSLISNAGKKSYLFVVGKLNPAKLANFSEIGGWVVIGCWESSLVDSKEFYRPIITPFELEMVLKGDDQRVWTGQWRGDFHGVLEEASRRKENGEGQTGMSNGFGDMNGNPEGEVDTDSDSESEPPEFDLRTGRYVSRTRPMQRSRQPIASMSIPNPNAHDVSRLSTALTKRSGGTMITVGGVASPAAEYLAQNRSWRGLGSDFEVKYEEDEAELGDVIEEGRTGVARGYTVGEEFERT</sequence>
<evidence type="ECO:0000256" key="1">
    <source>
        <dbReference type="ARBA" id="ARBA00001966"/>
    </source>
</evidence>
<dbReference type="NCBIfam" id="TIGR00322">
    <property type="entry name" value="diphth2_R"/>
    <property type="match status" value="1"/>
</dbReference>
<evidence type="ECO:0000313" key="10">
    <source>
        <dbReference type="Proteomes" id="UP000054466"/>
    </source>
</evidence>
<dbReference type="NCBIfam" id="TIGR00272">
    <property type="entry name" value="DPH2"/>
    <property type="match status" value="1"/>
</dbReference>
<dbReference type="GO" id="GO:0017183">
    <property type="term" value="P:protein histidyl modification to diphthamide"/>
    <property type="evidence" value="ECO:0007669"/>
    <property type="project" value="UniProtKB-UniPathway"/>
</dbReference>
<accession>A0A0D2C4X4</accession>
<dbReference type="Gene3D" id="3.40.50.11860">
    <property type="entry name" value="Diphthamide synthesis DPH1/DPH2 domain 3"/>
    <property type="match status" value="1"/>
</dbReference>
<dbReference type="OrthoDB" id="449241at2759"/>
<keyword evidence="4 7" id="KW-0479">Metal-binding</keyword>
<name>A0A0D2C4X4_9EURO</name>
<dbReference type="STRING" id="569365.A0A0D2C4X4"/>
<dbReference type="InterPro" id="IPR042265">
    <property type="entry name" value="DPH1/DPH2_3"/>
</dbReference>
<evidence type="ECO:0000256" key="4">
    <source>
        <dbReference type="ARBA" id="ARBA00022723"/>
    </source>
</evidence>
<dbReference type="GO" id="GO:0051536">
    <property type="term" value="F:iron-sulfur cluster binding"/>
    <property type="evidence" value="ECO:0007669"/>
    <property type="project" value="UniProtKB-KW"/>
</dbReference>
<comment type="function">
    <text evidence="7">Required for the first step of diphthamide biosynthesis, a post-translational modification of histidine which occurs in elongation factor 2. DPH1 and DPH2 transfer a 3-amino-3-carboxypropyl (ACP) group from S-adenosyl-L-methionine (SAM) to a histidine residue, the reaction is assisted by a reduction system comprising DPH3 and a NADH-dependent reductase. Facilitates the reduction of the catalytic iron-sulfur cluster found in the DPH1 subunit.</text>
</comment>
<keyword evidence="5 7" id="KW-0408">Iron</keyword>
<dbReference type="RefSeq" id="XP_016246454.1">
    <property type="nucleotide sequence ID" value="XM_016396598.1"/>
</dbReference>
<feature type="region of interest" description="Disordered" evidence="8">
    <location>
        <begin position="426"/>
        <end position="500"/>
    </location>
</feature>
<dbReference type="PANTHER" id="PTHR10762">
    <property type="entry name" value="DIPHTHAMIDE BIOSYNTHESIS PROTEIN"/>
    <property type="match status" value="1"/>
</dbReference>
<evidence type="ECO:0000256" key="6">
    <source>
        <dbReference type="ARBA" id="ARBA00023014"/>
    </source>
</evidence>
<dbReference type="Gene3D" id="3.40.50.11840">
    <property type="entry name" value="Diphthamide synthesis DPH1/DPH2 domain 1"/>
    <property type="match status" value="1"/>
</dbReference>
<evidence type="ECO:0000313" key="9">
    <source>
        <dbReference type="EMBL" id="KIW26238.1"/>
    </source>
</evidence>
<evidence type="ECO:0000256" key="2">
    <source>
        <dbReference type="ARBA" id="ARBA00005156"/>
    </source>
</evidence>
<dbReference type="SFLD" id="SFLDS00032">
    <property type="entry name" value="Radical_SAM_3-amino-3-carboxyp"/>
    <property type="match status" value="1"/>
</dbReference>
<feature type="compositionally biased region" description="Polar residues" evidence="8">
    <location>
        <begin position="479"/>
        <end position="495"/>
    </location>
</feature>
<dbReference type="AlphaFoldDB" id="A0A0D2C4X4"/>
<comment type="cofactor">
    <cofactor evidence="1">
        <name>[4Fe-4S] cluster</name>
        <dbReference type="ChEBI" id="CHEBI:49883"/>
    </cofactor>
</comment>
<dbReference type="Pfam" id="PF01866">
    <property type="entry name" value="Diphthamide_syn"/>
    <property type="match status" value="1"/>
</dbReference>
<gene>
    <name evidence="9" type="ORF">PV07_09351</name>
</gene>
<keyword evidence="7" id="KW-0963">Cytoplasm</keyword>
<dbReference type="InterPro" id="IPR016435">
    <property type="entry name" value="DPH1/DPH2"/>
</dbReference>
<dbReference type="HOGENOM" id="CLU_015210_1_1_1"/>
<evidence type="ECO:0000256" key="8">
    <source>
        <dbReference type="SAM" id="MobiDB-lite"/>
    </source>
</evidence>
<keyword evidence="10" id="KW-1185">Reference proteome</keyword>
<dbReference type="SFLD" id="SFLDF00408">
    <property type="entry name" value="Diphthamide_biosynthesis_famil"/>
    <property type="match status" value="1"/>
</dbReference>
<evidence type="ECO:0000256" key="5">
    <source>
        <dbReference type="ARBA" id="ARBA00023004"/>
    </source>
</evidence>
<dbReference type="GO" id="GO:0005737">
    <property type="term" value="C:cytoplasm"/>
    <property type="evidence" value="ECO:0007669"/>
    <property type="project" value="UniProtKB-SubCell"/>
</dbReference>
<dbReference type="GO" id="GO:0090560">
    <property type="term" value="F:2-(3-amino-3-carboxypropyl)histidine synthase activity"/>
    <property type="evidence" value="ECO:0007669"/>
    <property type="project" value="InterPro"/>
</dbReference>
<protein>
    <recommendedName>
        <fullName evidence="7">2-(3-amino-3-carboxypropyl)histidine synthase subunit 2</fullName>
    </recommendedName>
</protein>
<dbReference type="EMBL" id="KN847044">
    <property type="protein sequence ID" value="KIW26238.1"/>
    <property type="molecule type" value="Genomic_DNA"/>
</dbReference>
<dbReference type="FunFam" id="3.40.50.11860:FF:000001">
    <property type="entry name" value="2-(3-amino-3-carboxypropyl)histidine synthase subunit 2"/>
    <property type="match status" value="1"/>
</dbReference>
<reference evidence="9 10" key="1">
    <citation type="submission" date="2015-01" db="EMBL/GenBank/DDBJ databases">
        <title>The Genome Sequence of Cladophialophora immunda CBS83496.</title>
        <authorList>
            <consortium name="The Broad Institute Genomics Platform"/>
            <person name="Cuomo C."/>
            <person name="de Hoog S."/>
            <person name="Gorbushina A."/>
            <person name="Stielow B."/>
            <person name="Teixiera M."/>
            <person name="Abouelleil A."/>
            <person name="Chapman S.B."/>
            <person name="Priest M."/>
            <person name="Young S.K."/>
            <person name="Wortman J."/>
            <person name="Nusbaum C."/>
            <person name="Birren B."/>
        </authorList>
    </citation>
    <scope>NUCLEOTIDE SEQUENCE [LARGE SCALE GENOMIC DNA]</scope>
    <source>
        <strain evidence="9 10">CBS 83496</strain>
    </source>
</reference>
<dbReference type="Proteomes" id="UP000054466">
    <property type="component" value="Unassembled WGS sequence"/>
</dbReference>
<proteinExistence type="inferred from homology"/>
<organism evidence="9 10">
    <name type="scientific">Cladophialophora immunda</name>
    <dbReference type="NCBI Taxonomy" id="569365"/>
    <lineage>
        <taxon>Eukaryota</taxon>
        <taxon>Fungi</taxon>
        <taxon>Dikarya</taxon>
        <taxon>Ascomycota</taxon>
        <taxon>Pezizomycotina</taxon>
        <taxon>Eurotiomycetes</taxon>
        <taxon>Chaetothyriomycetidae</taxon>
        <taxon>Chaetothyriales</taxon>
        <taxon>Herpotrichiellaceae</taxon>
        <taxon>Cladophialophora</taxon>
    </lineage>
</organism>
<keyword evidence="6 7" id="KW-0411">Iron-sulfur</keyword>
<dbReference type="InterPro" id="IPR042263">
    <property type="entry name" value="DPH1/DPH2_1"/>
</dbReference>
<feature type="region of interest" description="Disordered" evidence="8">
    <location>
        <begin position="87"/>
        <end position="113"/>
    </location>
</feature>
<evidence type="ECO:0000256" key="7">
    <source>
        <dbReference type="RuleBase" id="RU364133"/>
    </source>
</evidence>
<comment type="pathway">
    <text evidence="2 7">Protein modification; peptidyl-diphthamide biosynthesis.</text>
</comment>
<dbReference type="VEuPathDB" id="FungiDB:PV07_09351"/>
<dbReference type="GeneID" id="27348545"/>
<comment type="similarity">
    <text evidence="3 7">Belongs to the DPH1/DPH2 family. DPH2 subfamily.</text>
</comment>
<dbReference type="UniPathway" id="UPA00559"/>
<evidence type="ECO:0000256" key="3">
    <source>
        <dbReference type="ARBA" id="ARBA00006179"/>
    </source>
</evidence>
<dbReference type="GO" id="GO:0046872">
    <property type="term" value="F:metal ion binding"/>
    <property type="evidence" value="ECO:0007669"/>
    <property type="project" value="UniProtKB-KW"/>
</dbReference>
<dbReference type="SFLD" id="SFLDG01121">
    <property type="entry name" value="Diphthamide_biosynthesis"/>
    <property type="match status" value="1"/>
</dbReference>
<dbReference type="InterPro" id="IPR010014">
    <property type="entry name" value="DHP2"/>
</dbReference>